<dbReference type="SUPFAM" id="SSF54427">
    <property type="entry name" value="NTF2-like"/>
    <property type="match status" value="1"/>
</dbReference>
<feature type="domain" description="SnoaL-like" evidence="1">
    <location>
        <begin position="9"/>
        <end position="133"/>
    </location>
</feature>
<evidence type="ECO:0000259" key="1">
    <source>
        <dbReference type="Pfam" id="PF13577"/>
    </source>
</evidence>
<dbReference type="RefSeq" id="WP_208634278.1">
    <property type="nucleotide sequence ID" value="NZ_CP059319.1"/>
</dbReference>
<organism evidence="2 3">
    <name type="scientific">Rhizorhabdus wittichii</name>
    <dbReference type="NCBI Taxonomy" id="160791"/>
    <lineage>
        <taxon>Bacteria</taxon>
        <taxon>Pseudomonadati</taxon>
        <taxon>Pseudomonadota</taxon>
        <taxon>Alphaproteobacteria</taxon>
        <taxon>Sphingomonadales</taxon>
        <taxon>Sphingomonadaceae</taxon>
        <taxon>Rhizorhabdus</taxon>
    </lineage>
</organism>
<dbReference type="Proteomes" id="UP000664914">
    <property type="component" value="Chromosome"/>
</dbReference>
<dbReference type="EMBL" id="CP059319">
    <property type="protein sequence ID" value="QTH24324.1"/>
    <property type="molecule type" value="Genomic_DNA"/>
</dbReference>
<reference evidence="2" key="1">
    <citation type="submission" date="2020-07" db="EMBL/GenBank/DDBJ databases">
        <authorList>
            <person name="Camacho E."/>
        </authorList>
    </citation>
    <scope>NUCLEOTIDE SEQUENCE</scope>
    <source>
        <strain evidence="2">MPO218</strain>
    </source>
</reference>
<name>A0A975D7T2_9SPHN</name>
<dbReference type="Pfam" id="PF13577">
    <property type="entry name" value="SnoaL_4"/>
    <property type="match status" value="1"/>
</dbReference>
<reference evidence="2" key="2">
    <citation type="submission" date="2021-04" db="EMBL/GenBank/DDBJ databases">
        <title>Isolation and genomic analysis of the ibuprofen-degrading bacterium Sphingomonas strain MPO218.</title>
        <authorList>
            <person name="Aulestia M."/>
            <person name="Flores A."/>
            <person name="Mangas E.L."/>
            <person name="Perez-Pulido A.J."/>
            <person name="Santero E."/>
            <person name="Camacho E.M."/>
        </authorList>
    </citation>
    <scope>NUCLEOTIDE SEQUENCE</scope>
    <source>
        <strain evidence="2">MPO218</strain>
    </source>
</reference>
<sequence>MNAVDAEVRRLLDEQAIRRAATLYAIGADRRDPAIWTAIMAEEMVLVTPRGRIEGRARVLAALPRLAAAFAATQHRVLNQHHIIDGDDATGETYCVADHMTEAADGARSILSWAIRYQDRLRRIDGRWLFTRRELVLDWEERRAAVPRATG</sequence>
<dbReference type="Gene3D" id="3.10.450.50">
    <property type="match status" value="1"/>
</dbReference>
<accession>A0A975D7T2</accession>
<gene>
    <name evidence="2" type="ORF">HRJ34_12915</name>
</gene>
<evidence type="ECO:0000313" key="3">
    <source>
        <dbReference type="Proteomes" id="UP000664914"/>
    </source>
</evidence>
<dbReference type="InterPro" id="IPR032710">
    <property type="entry name" value="NTF2-like_dom_sf"/>
</dbReference>
<dbReference type="AlphaFoldDB" id="A0A975D7T2"/>
<dbReference type="InterPro" id="IPR037401">
    <property type="entry name" value="SnoaL-like"/>
</dbReference>
<protein>
    <submittedName>
        <fullName evidence="2">Nuclear transport factor 2 family protein</fullName>
    </submittedName>
</protein>
<evidence type="ECO:0000313" key="2">
    <source>
        <dbReference type="EMBL" id="QTH24324.1"/>
    </source>
</evidence>
<proteinExistence type="predicted"/>